<proteinExistence type="predicted"/>
<evidence type="ECO:0000256" key="1">
    <source>
        <dbReference type="SAM" id="Phobius"/>
    </source>
</evidence>
<protein>
    <recommendedName>
        <fullName evidence="4">Transmembrane protein</fullName>
    </recommendedName>
</protein>
<dbReference type="InParanoid" id="M7Y346"/>
<feature type="transmembrane region" description="Helical" evidence="1">
    <location>
        <begin position="27"/>
        <end position="45"/>
    </location>
</feature>
<organism evidence="2 3">
    <name type="scientific">Mariniradius saccharolyticus AK6</name>
    <dbReference type="NCBI Taxonomy" id="1239962"/>
    <lineage>
        <taxon>Bacteria</taxon>
        <taxon>Pseudomonadati</taxon>
        <taxon>Bacteroidota</taxon>
        <taxon>Cytophagia</taxon>
        <taxon>Cytophagales</taxon>
        <taxon>Cyclobacteriaceae</taxon>
        <taxon>Mariniradius</taxon>
    </lineage>
</organism>
<comment type="caution">
    <text evidence="2">The sequence shown here is derived from an EMBL/GenBank/DDBJ whole genome shotgun (WGS) entry which is preliminary data.</text>
</comment>
<evidence type="ECO:0000313" key="3">
    <source>
        <dbReference type="Proteomes" id="UP000010953"/>
    </source>
</evidence>
<keyword evidence="1" id="KW-0812">Transmembrane</keyword>
<accession>M7Y346</accession>
<keyword evidence="3" id="KW-1185">Reference proteome</keyword>
<name>M7Y346_9BACT</name>
<evidence type="ECO:0000313" key="2">
    <source>
        <dbReference type="EMBL" id="EMS31646.1"/>
    </source>
</evidence>
<keyword evidence="1" id="KW-1133">Transmembrane helix</keyword>
<evidence type="ECO:0008006" key="4">
    <source>
        <dbReference type="Google" id="ProtNLM"/>
    </source>
</evidence>
<sequence length="46" mass="5038">MQSPVPHAPLLQPEVFPVVVEHVPHPAIIYFHGGLPLVVLGLVFVF</sequence>
<keyword evidence="1" id="KW-0472">Membrane</keyword>
<dbReference type="EMBL" id="AMZY02000018">
    <property type="protein sequence ID" value="EMS31646.1"/>
    <property type="molecule type" value="Genomic_DNA"/>
</dbReference>
<reference evidence="2" key="1">
    <citation type="submission" date="2013-01" db="EMBL/GenBank/DDBJ databases">
        <title>Genome assembly of Mariniradius saccharolyticus AK6.</title>
        <authorList>
            <person name="Vaidya B."/>
            <person name="Khatri I."/>
            <person name="Tanuku N.R.S."/>
            <person name="Subramanian S."/>
            <person name="Pinnaka A."/>
        </authorList>
    </citation>
    <scope>NUCLEOTIDE SEQUENCE [LARGE SCALE GENOMIC DNA]</scope>
    <source>
        <strain evidence="2">AK6</strain>
    </source>
</reference>
<dbReference type="Proteomes" id="UP000010953">
    <property type="component" value="Unassembled WGS sequence"/>
</dbReference>
<dbReference type="AlphaFoldDB" id="M7Y346"/>
<gene>
    <name evidence="2" type="ORF">C943_01917</name>
</gene>